<dbReference type="HAMAP" id="MF_01970">
    <property type="entry name" value="Kynureninase"/>
    <property type="match status" value="1"/>
</dbReference>
<dbReference type="Pfam" id="PF22580">
    <property type="entry name" value="KYNU_C"/>
    <property type="match status" value="1"/>
</dbReference>
<dbReference type="Gene3D" id="3.90.1150.10">
    <property type="entry name" value="Aspartate Aminotransferase, domain 1"/>
    <property type="match status" value="1"/>
</dbReference>
<protein>
    <recommendedName>
        <fullName evidence="4 5">Kynureninase</fullName>
        <ecNumber evidence="4 5">3.7.1.3</ecNumber>
    </recommendedName>
    <alternativeName>
        <fullName evidence="4">L-kynurenine hydrolase</fullName>
    </alternativeName>
</protein>
<comment type="pathway">
    <text evidence="4 6">Cofactor biosynthesis; NAD(+) biosynthesis; quinolinate from L-kynurenine: step 2/3.</text>
</comment>
<feature type="binding site" evidence="4">
    <location>
        <position position="218"/>
    </location>
    <ligand>
        <name>pyridoxal 5'-phosphate</name>
        <dbReference type="ChEBI" id="CHEBI:597326"/>
    </ligand>
</feature>
<dbReference type="InterPro" id="IPR010111">
    <property type="entry name" value="Kynureninase"/>
</dbReference>
<comment type="caution">
    <text evidence="4">Lacks conserved residue(s) required for the propagation of feature annotation.</text>
</comment>
<feature type="binding site" evidence="4">
    <location>
        <position position="302"/>
    </location>
    <ligand>
        <name>pyridoxal 5'-phosphate</name>
        <dbReference type="ChEBI" id="CHEBI:597326"/>
    </ligand>
</feature>
<evidence type="ECO:0000256" key="6">
    <source>
        <dbReference type="PIRNR" id="PIRNR038800"/>
    </source>
</evidence>
<evidence type="ECO:0000256" key="2">
    <source>
        <dbReference type="ARBA" id="ARBA00022801"/>
    </source>
</evidence>
<comment type="catalytic activity">
    <reaction evidence="4 6">
        <text>L-kynurenine + H2O = anthranilate + L-alanine + H(+)</text>
        <dbReference type="Rhea" id="RHEA:16813"/>
        <dbReference type="ChEBI" id="CHEBI:15377"/>
        <dbReference type="ChEBI" id="CHEBI:15378"/>
        <dbReference type="ChEBI" id="CHEBI:16567"/>
        <dbReference type="ChEBI" id="CHEBI:57959"/>
        <dbReference type="ChEBI" id="CHEBI:57972"/>
        <dbReference type="EC" id="3.7.1.3"/>
    </reaction>
</comment>
<dbReference type="GO" id="GO:0019441">
    <property type="term" value="P:L-tryptophan catabolic process to kynurenine"/>
    <property type="evidence" value="ECO:0007669"/>
    <property type="project" value="TreeGrafter"/>
</dbReference>
<feature type="modified residue" description="N6-(pyridoxal phosphate)lysine" evidence="4">
    <location>
        <position position="244"/>
    </location>
</feature>
<dbReference type="PANTHER" id="PTHR14084:SF0">
    <property type="entry name" value="KYNURENINASE"/>
    <property type="match status" value="1"/>
</dbReference>
<evidence type="ECO:0000256" key="4">
    <source>
        <dbReference type="HAMAP-Rule" id="MF_01970"/>
    </source>
</evidence>
<dbReference type="EMBL" id="SNYM01000015">
    <property type="protein sequence ID" value="TDQ46049.1"/>
    <property type="molecule type" value="Genomic_DNA"/>
</dbReference>
<feature type="binding site" evidence="4">
    <location>
        <position position="243"/>
    </location>
    <ligand>
        <name>pyridoxal 5'-phosphate</name>
        <dbReference type="ChEBI" id="CHEBI:597326"/>
    </ligand>
</feature>
<dbReference type="FunFam" id="3.40.640.10:FF:000031">
    <property type="entry name" value="Kynureninase"/>
    <property type="match status" value="1"/>
</dbReference>
<keyword evidence="8" id="KW-1185">Reference proteome</keyword>
<comment type="cofactor">
    <cofactor evidence="4 6">
        <name>pyridoxal 5'-phosphate</name>
        <dbReference type="ChEBI" id="CHEBI:597326"/>
    </cofactor>
</comment>
<sequence length="426" mass="47958">MLENSLAFAQKLDAADPLRHMREQFHFPKAADGQDEIYLVGNSLGLQPKRTETYLAEFLRDWRELGVRGHFEPKHAWLPYHEFLTDASAELVGAKPVEVVCMNSLTVNLHLLMASFYRPTSTRFKILIEDHAFPSDHYAVESQIRFHGFDPAAALIVVKPREGEHCIRHEDLVATIEREGASLALIMLPGVQYYSGEVFDMQGITEAGHKVGAHVGFDLAHAAGNIVMHLHDWHVDFAAWCSYKYLNSGAGSVAGAFVHERHVARTDIPRLAGWWGHDKKTRFQMGPHFQPIPSAESWQCSNPPILSLAAVRASLDTFTEAGGIHPLREKSLKLTGFLRFLLESEFKGDIDIITPFEPRRHGAQLSLNIDLHGMKAKDVQKKLETQGVACDFREPNVMRVAPTPLYNRFEDCYRFVQMLKATVPAS</sequence>
<dbReference type="GO" id="GO:0030170">
    <property type="term" value="F:pyridoxal phosphate binding"/>
    <property type="evidence" value="ECO:0007669"/>
    <property type="project" value="UniProtKB-UniRule"/>
</dbReference>
<keyword evidence="3 4" id="KW-0663">Pyridoxal phosphate</keyword>
<feature type="binding site" evidence="4">
    <location>
        <begin position="133"/>
        <end position="136"/>
    </location>
    <ligand>
        <name>pyridoxal 5'-phosphate</name>
        <dbReference type="ChEBI" id="CHEBI:597326"/>
    </ligand>
</feature>
<reference evidence="7 8" key="1">
    <citation type="submission" date="2019-03" db="EMBL/GenBank/DDBJ databases">
        <title>Genomic Encyclopedia of Type Strains, Phase IV (KMG-IV): sequencing the most valuable type-strain genomes for metagenomic binning, comparative biology and taxonomic classification.</title>
        <authorList>
            <person name="Goeker M."/>
        </authorList>
    </citation>
    <scope>NUCLEOTIDE SEQUENCE [LARGE SCALE GENOMIC DNA]</scope>
    <source>
        <strain evidence="7 8">DSM 103792</strain>
    </source>
</reference>
<gene>
    <name evidence="4" type="primary">kynU</name>
    <name evidence="7" type="ORF">EV696_11543</name>
</gene>
<dbReference type="GO" id="GO:0043420">
    <property type="term" value="P:anthranilate metabolic process"/>
    <property type="evidence" value="ECO:0007669"/>
    <property type="project" value="TreeGrafter"/>
</dbReference>
<dbReference type="GO" id="GO:0005737">
    <property type="term" value="C:cytoplasm"/>
    <property type="evidence" value="ECO:0007669"/>
    <property type="project" value="UniProtKB-UniRule"/>
</dbReference>
<evidence type="ECO:0000256" key="3">
    <source>
        <dbReference type="ARBA" id="ARBA00022898"/>
    </source>
</evidence>
<comment type="caution">
    <text evidence="7">The sequence shown here is derived from an EMBL/GenBank/DDBJ whole genome shotgun (WGS) entry which is preliminary data.</text>
</comment>
<evidence type="ECO:0000256" key="1">
    <source>
        <dbReference type="ARBA" id="ARBA00022642"/>
    </source>
</evidence>
<dbReference type="UniPathway" id="UPA00253">
    <property type="reaction ID" value="UER00329"/>
</dbReference>
<dbReference type="PIRSF" id="PIRSF038800">
    <property type="entry name" value="KYNU"/>
    <property type="match status" value="1"/>
</dbReference>
<dbReference type="GO" id="GO:0009435">
    <property type="term" value="P:NAD+ biosynthetic process"/>
    <property type="evidence" value="ECO:0007669"/>
    <property type="project" value="UniProtKB-UniRule"/>
</dbReference>
<evidence type="ECO:0000313" key="7">
    <source>
        <dbReference type="EMBL" id="TDQ46049.1"/>
    </source>
</evidence>
<comment type="subunit">
    <text evidence="4 6">Homodimer.</text>
</comment>
<dbReference type="GO" id="GO:0019805">
    <property type="term" value="P:quinolinate biosynthetic process"/>
    <property type="evidence" value="ECO:0007669"/>
    <property type="project" value="UniProtKB-UniRule"/>
</dbReference>
<dbReference type="PANTHER" id="PTHR14084">
    <property type="entry name" value="KYNURENINASE"/>
    <property type="match status" value="1"/>
</dbReference>
<evidence type="ECO:0000313" key="8">
    <source>
        <dbReference type="Proteomes" id="UP000295375"/>
    </source>
</evidence>
<dbReference type="InterPro" id="IPR015421">
    <property type="entry name" value="PyrdxlP-dep_Trfase_major"/>
</dbReference>
<dbReference type="GO" id="GO:0097053">
    <property type="term" value="P:L-kynurenine catabolic process"/>
    <property type="evidence" value="ECO:0007669"/>
    <property type="project" value="UniProtKB-UniRule"/>
</dbReference>
<dbReference type="GO" id="GO:0030429">
    <property type="term" value="F:kynureninase activity"/>
    <property type="evidence" value="ECO:0007669"/>
    <property type="project" value="UniProtKB-UniRule"/>
</dbReference>
<name>A0A4R6UKN3_9GAMM</name>
<evidence type="ECO:0000256" key="5">
    <source>
        <dbReference type="NCBIfam" id="TIGR01814"/>
    </source>
</evidence>
<organism evidence="7 8">
    <name type="scientific">Permianibacter aggregans</name>
    <dbReference type="NCBI Taxonomy" id="1510150"/>
    <lineage>
        <taxon>Bacteria</taxon>
        <taxon>Pseudomonadati</taxon>
        <taxon>Pseudomonadota</taxon>
        <taxon>Gammaproteobacteria</taxon>
        <taxon>Pseudomonadales</taxon>
        <taxon>Pseudomonadaceae</taxon>
        <taxon>Permianibacter</taxon>
    </lineage>
</organism>
<dbReference type="OrthoDB" id="9812626at2"/>
<keyword evidence="1 4" id="KW-0662">Pyridine nucleotide biosynthesis</keyword>
<dbReference type="RefSeq" id="WP_133592142.1">
    <property type="nucleotide sequence ID" value="NZ_CP037953.1"/>
</dbReference>
<dbReference type="UniPathway" id="UPA00334">
    <property type="reaction ID" value="UER00455"/>
</dbReference>
<dbReference type="EC" id="3.7.1.3" evidence="4 5"/>
<comment type="function">
    <text evidence="4 6">Catalyzes the cleavage of L-kynurenine (L-Kyn) and L-3-hydroxykynurenine (L-3OHKyn) into anthranilic acid (AA) and 3-hydroxyanthranilic acid (3-OHAA), respectively.</text>
</comment>
<proteinExistence type="inferred from homology"/>
<comment type="similarity">
    <text evidence="4 6">Belongs to the kynureninase family.</text>
</comment>
<feature type="binding site" evidence="4">
    <location>
        <position position="221"/>
    </location>
    <ligand>
        <name>pyridoxal 5'-phosphate</name>
        <dbReference type="ChEBI" id="CHEBI:597326"/>
    </ligand>
</feature>
<feature type="binding site" evidence="4">
    <location>
        <position position="106"/>
    </location>
    <ligand>
        <name>pyridoxal 5'-phosphate</name>
        <dbReference type="ChEBI" id="CHEBI:597326"/>
    </ligand>
</feature>
<comment type="catalytic activity">
    <reaction evidence="6">
        <text>3-hydroxy-L-kynurenine + H2O = 3-hydroxyanthranilate + L-alanine + H(+)</text>
        <dbReference type="Rhea" id="RHEA:25143"/>
        <dbReference type="ChEBI" id="CHEBI:15377"/>
        <dbReference type="ChEBI" id="CHEBI:15378"/>
        <dbReference type="ChEBI" id="CHEBI:36559"/>
        <dbReference type="ChEBI" id="CHEBI:57972"/>
        <dbReference type="ChEBI" id="CHEBI:58125"/>
        <dbReference type="EC" id="3.7.1.3"/>
    </reaction>
</comment>
<dbReference type="NCBIfam" id="TIGR01814">
    <property type="entry name" value="kynureninase"/>
    <property type="match status" value="1"/>
</dbReference>
<dbReference type="Gene3D" id="3.40.640.10">
    <property type="entry name" value="Type I PLP-dependent aspartate aminotransferase-like (Major domain)"/>
    <property type="match status" value="1"/>
</dbReference>
<dbReference type="InterPro" id="IPR015424">
    <property type="entry name" value="PyrdxlP-dep_Trfase"/>
</dbReference>
<dbReference type="AlphaFoldDB" id="A0A4R6UKN3"/>
<feature type="binding site" evidence="4">
    <location>
        <position position="105"/>
    </location>
    <ligand>
        <name>pyridoxal 5'-phosphate</name>
        <dbReference type="ChEBI" id="CHEBI:597326"/>
    </ligand>
</feature>
<keyword evidence="2 4" id="KW-0378">Hydrolase</keyword>
<dbReference type="InterPro" id="IPR015422">
    <property type="entry name" value="PyrdxlP-dep_Trfase_small"/>
</dbReference>
<dbReference type="Proteomes" id="UP000295375">
    <property type="component" value="Unassembled WGS sequence"/>
</dbReference>
<dbReference type="SUPFAM" id="SSF53383">
    <property type="entry name" value="PLP-dependent transferases"/>
    <property type="match status" value="1"/>
</dbReference>
<accession>A0A4R6UKN3</accession>
<comment type="pathway">
    <text evidence="4 6">Amino-acid degradation; L-kynurenine degradation; L-alanine and anthranilate from L-kynurenine: step 1/1.</text>
</comment>
<feature type="binding site" evidence="4">
    <location>
        <position position="274"/>
    </location>
    <ligand>
        <name>pyridoxal 5'-phosphate</name>
        <dbReference type="ChEBI" id="CHEBI:597326"/>
    </ligand>
</feature>